<geneLocation type="plasmid" evidence="2">
    <name>ppd-1</name>
</geneLocation>
<organism evidence="1 2">
    <name type="scientific">Paramixta manurensis</name>
    <dbReference type="NCBI Taxonomy" id="2740817"/>
    <lineage>
        <taxon>Bacteria</taxon>
        <taxon>Pseudomonadati</taxon>
        <taxon>Pseudomonadota</taxon>
        <taxon>Gammaproteobacteria</taxon>
        <taxon>Enterobacterales</taxon>
        <taxon>Erwiniaceae</taxon>
        <taxon>Paramixta</taxon>
    </lineage>
</organism>
<accession>A0A6M8ULM6</accession>
<keyword evidence="1" id="KW-0614">Plasmid</keyword>
<dbReference type="AlphaFoldDB" id="A0A6M8ULM6"/>
<dbReference type="EMBL" id="CP054213">
    <property type="protein sequence ID" value="QKJ89347.1"/>
    <property type="molecule type" value="Genomic_DNA"/>
</dbReference>
<dbReference type="Proteomes" id="UP000505325">
    <property type="component" value="Plasmid pPD-1"/>
</dbReference>
<dbReference type="KEGG" id="pmak:PMPD1_4449"/>
<name>A0A6M8ULM6_9GAMM</name>
<gene>
    <name evidence="1" type="ORF">PMPD1_4449</name>
</gene>
<protein>
    <submittedName>
        <fullName evidence="1">Uncharacterized protein</fullName>
    </submittedName>
</protein>
<sequence>MHYEFALDSLNEFRKRSGNGDFEFIKNWATEPEMLAFAASNGDSKAADICRTISGMTGYSKPTAKQKAALAVSMLSGRTAKDILIAVYGEKMAALFAEQEAAELAGDPVRAEAAKSGIKISGRRIAFGLIAEWIAKPSHEEEGVTYRASEKAVAMLEDENADHNGPGGLVTAEIAGELIVVTMRELKKLGQKDHFVKQFETETTDLKTYIDKHYASQREFAQAMGVADSKVSLWCKEGWIVYGNHLWSSKRSLPATDSERAINIPATGRKIQAAGGAGKDD</sequence>
<evidence type="ECO:0000313" key="2">
    <source>
        <dbReference type="Proteomes" id="UP000505325"/>
    </source>
</evidence>
<evidence type="ECO:0000313" key="1">
    <source>
        <dbReference type="EMBL" id="QKJ89347.1"/>
    </source>
</evidence>
<keyword evidence="2" id="KW-1185">Reference proteome</keyword>
<reference evidence="1 2" key="1">
    <citation type="submission" date="2020-06" db="EMBL/GenBank/DDBJ databases">
        <title>Genome sequence of Paramixta manurensis strain PD-1.</title>
        <authorList>
            <person name="Lee C.W."/>
            <person name="Kim J."/>
        </authorList>
    </citation>
    <scope>NUCLEOTIDE SEQUENCE [LARGE SCALE GENOMIC DNA]</scope>
    <source>
        <strain evidence="1 2">PD-1</strain>
        <plasmid evidence="2">ppd-1</plasmid>
    </source>
</reference>
<proteinExistence type="predicted"/>
<dbReference type="RefSeq" id="WP_173636402.1">
    <property type="nucleotide sequence ID" value="NZ_CP054213.1"/>
</dbReference>